<dbReference type="OrthoDB" id="5392263at2759"/>
<feature type="transmembrane region" description="Helical" evidence="2">
    <location>
        <begin position="476"/>
        <end position="497"/>
    </location>
</feature>
<accession>A0A8H7D4Q9</accession>
<dbReference type="AlphaFoldDB" id="A0A8H7D4Q9"/>
<dbReference type="EMBL" id="JACAZH010000009">
    <property type="protein sequence ID" value="KAF7358856.1"/>
    <property type="molecule type" value="Genomic_DNA"/>
</dbReference>
<feature type="region of interest" description="Disordered" evidence="1">
    <location>
        <begin position="341"/>
        <end position="362"/>
    </location>
</feature>
<sequence length="538" mass="59309">MRISMRVWLALTILIPGVRSVDFPSCLAEVRSGQWGQTGGTDSQGHPVANISNAIGVTYELCLVACGSGQAPFQWSIFSQQFAAWLLPYLALVSQLPFGARYRPDNVVSMLLAVGSPTLAAYSLALTALNGYWIAQRFSDVNYPNARNAVKILSSLQQSPVQVNAKDSLFASLVVLHKNDEFWEDLLERLDFVHTWSIPAVASILWVIIAYVFTVVDSFTGTVTFSALNASGQAVGSIFLWLLPIVVGWLQISPKCESERLNHALDKANAIAYVAALRGAPIRASDRSDARAIYIRNDRHAGEIHRDEQRTPPIYNYARFLPWTLAVEHVYCAFREASKRSSSRHPVNPRGRWRNGDENNRQGCQSQVTAYVSRGPTILPQSRWGPGVGYRFLLAAFAALGLTWGTVGAAIVIAFFTPTKGLACRSGSFLIYGVNSTIVWLFLVASSGLAHHCTLQTEETRFLGAFSIFLRRCAKILASLNASWIILVCLFQFSSFFDRCWCDSSVFYLGAKKAYNVIDITDEAAVRVPWFGGLALAA</sequence>
<keyword evidence="2" id="KW-0812">Transmembrane</keyword>
<keyword evidence="5" id="KW-1185">Reference proteome</keyword>
<feature type="chain" id="PRO_5034690505" evidence="3">
    <location>
        <begin position="21"/>
        <end position="538"/>
    </location>
</feature>
<proteinExistence type="predicted"/>
<comment type="caution">
    <text evidence="4">The sequence shown here is derived from an EMBL/GenBank/DDBJ whole genome shotgun (WGS) entry which is preliminary data.</text>
</comment>
<evidence type="ECO:0000313" key="5">
    <source>
        <dbReference type="Proteomes" id="UP000623467"/>
    </source>
</evidence>
<reference evidence="4" key="1">
    <citation type="submission" date="2020-05" db="EMBL/GenBank/DDBJ databases">
        <title>Mycena genomes resolve the evolution of fungal bioluminescence.</title>
        <authorList>
            <person name="Tsai I.J."/>
        </authorList>
    </citation>
    <scope>NUCLEOTIDE SEQUENCE</scope>
    <source>
        <strain evidence="4">160909Yilan</strain>
    </source>
</reference>
<feature type="transmembrane region" description="Helical" evidence="2">
    <location>
        <begin position="234"/>
        <end position="252"/>
    </location>
</feature>
<gene>
    <name evidence="4" type="ORF">MSAN_01225700</name>
</gene>
<keyword evidence="2" id="KW-1133">Transmembrane helix</keyword>
<feature type="transmembrane region" description="Helical" evidence="2">
    <location>
        <begin position="429"/>
        <end position="455"/>
    </location>
</feature>
<feature type="signal peptide" evidence="3">
    <location>
        <begin position="1"/>
        <end position="20"/>
    </location>
</feature>
<evidence type="ECO:0000313" key="4">
    <source>
        <dbReference type="EMBL" id="KAF7358856.1"/>
    </source>
</evidence>
<protein>
    <submittedName>
        <fullName evidence="4">Uncharacterized protein</fullName>
    </submittedName>
</protein>
<organism evidence="4 5">
    <name type="scientific">Mycena sanguinolenta</name>
    <dbReference type="NCBI Taxonomy" id="230812"/>
    <lineage>
        <taxon>Eukaryota</taxon>
        <taxon>Fungi</taxon>
        <taxon>Dikarya</taxon>
        <taxon>Basidiomycota</taxon>
        <taxon>Agaricomycotina</taxon>
        <taxon>Agaricomycetes</taxon>
        <taxon>Agaricomycetidae</taxon>
        <taxon>Agaricales</taxon>
        <taxon>Marasmiineae</taxon>
        <taxon>Mycenaceae</taxon>
        <taxon>Mycena</taxon>
    </lineage>
</organism>
<feature type="transmembrane region" description="Helical" evidence="2">
    <location>
        <begin position="196"/>
        <end position="214"/>
    </location>
</feature>
<dbReference type="Proteomes" id="UP000623467">
    <property type="component" value="Unassembled WGS sequence"/>
</dbReference>
<evidence type="ECO:0000256" key="3">
    <source>
        <dbReference type="SAM" id="SignalP"/>
    </source>
</evidence>
<name>A0A8H7D4Q9_9AGAR</name>
<evidence type="ECO:0000256" key="1">
    <source>
        <dbReference type="SAM" id="MobiDB-lite"/>
    </source>
</evidence>
<evidence type="ECO:0000256" key="2">
    <source>
        <dbReference type="SAM" id="Phobius"/>
    </source>
</evidence>
<feature type="transmembrane region" description="Helical" evidence="2">
    <location>
        <begin position="392"/>
        <end position="417"/>
    </location>
</feature>
<keyword evidence="2" id="KW-0472">Membrane</keyword>
<feature type="transmembrane region" description="Helical" evidence="2">
    <location>
        <begin position="107"/>
        <end position="129"/>
    </location>
</feature>
<keyword evidence="3" id="KW-0732">Signal</keyword>